<organism evidence="3 4">
    <name type="scientific">Novosphingobium piscinae</name>
    <dbReference type="NCBI Taxonomy" id="1507448"/>
    <lineage>
        <taxon>Bacteria</taxon>
        <taxon>Pseudomonadati</taxon>
        <taxon>Pseudomonadota</taxon>
        <taxon>Alphaproteobacteria</taxon>
        <taxon>Sphingomonadales</taxon>
        <taxon>Sphingomonadaceae</taxon>
        <taxon>Novosphingobium</taxon>
    </lineage>
</organism>
<dbReference type="EMBL" id="JACLAX010000003">
    <property type="protein sequence ID" value="MBC2668485.1"/>
    <property type="molecule type" value="Genomic_DNA"/>
</dbReference>
<comment type="caution">
    <text evidence="3">The sequence shown here is derived from an EMBL/GenBank/DDBJ whole genome shotgun (WGS) entry which is preliminary data.</text>
</comment>
<sequence length="113" mass="12343">MIHPNPAAQSRFTTAAAQGLRVFPVLAHGKKPGVTWTPYRESAPEAALLASWDASNFNVGVITGASADLLEIDADSRRSQSSARWSRCEMDPMSFPRSTTLASRSRKTPLTRR</sequence>
<reference evidence="3 4" key="1">
    <citation type="submission" date="2020-08" db="EMBL/GenBank/DDBJ databases">
        <title>The genome sequence of type strain Novosphingobium piscinae KCTC 42194.</title>
        <authorList>
            <person name="Liu Y."/>
        </authorList>
    </citation>
    <scope>NUCLEOTIDE SEQUENCE [LARGE SCALE GENOMIC DNA]</scope>
    <source>
        <strain evidence="3 4">KCTC 42194</strain>
    </source>
</reference>
<feature type="region of interest" description="Disordered" evidence="1">
    <location>
        <begin position="91"/>
        <end position="113"/>
    </location>
</feature>
<name>A0A7X1FWY2_9SPHN</name>
<keyword evidence="4" id="KW-1185">Reference proteome</keyword>
<dbReference type="Proteomes" id="UP000551327">
    <property type="component" value="Unassembled WGS sequence"/>
</dbReference>
<accession>A0A7X1FWY2</accession>
<dbReference type="Pfam" id="PF09250">
    <property type="entry name" value="Prim-Pol"/>
    <property type="match status" value="1"/>
</dbReference>
<dbReference type="SUPFAM" id="SSF56747">
    <property type="entry name" value="Prim-pol domain"/>
    <property type="match status" value="1"/>
</dbReference>
<evidence type="ECO:0000313" key="3">
    <source>
        <dbReference type="EMBL" id="MBC2668485.1"/>
    </source>
</evidence>
<dbReference type="AlphaFoldDB" id="A0A7X1FWY2"/>
<feature type="compositionally biased region" description="Basic residues" evidence="1">
    <location>
        <begin position="104"/>
        <end position="113"/>
    </location>
</feature>
<proteinExistence type="predicted"/>
<evidence type="ECO:0000313" key="4">
    <source>
        <dbReference type="Proteomes" id="UP000551327"/>
    </source>
</evidence>
<gene>
    <name evidence="3" type="ORF">H7F53_04935</name>
</gene>
<evidence type="ECO:0000256" key="1">
    <source>
        <dbReference type="SAM" id="MobiDB-lite"/>
    </source>
</evidence>
<dbReference type="InterPro" id="IPR015330">
    <property type="entry name" value="DNA_primase/pol_bifunc_N"/>
</dbReference>
<evidence type="ECO:0000259" key="2">
    <source>
        <dbReference type="Pfam" id="PF09250"/>
    </source>
</evidence>
<feature type="domain" description="DNA primase/polymerase bifunctional N-terminal" evidence="2">
    <location>
        <begin position="15"/>
        <end position="101"/>
    </location>
</feature>
<protein>
    <submittedName>
        <fullName evidence="3">Bifunctional DNA primase/polymerase</fullName>
    </submittedName>
</protein>
<dbReference type="RefSeq" id="WP_185678353.1">
    <property type="nucleotide sequence ID" value="NZ_JACLAX010000003.1"/>
</dbReference>